<dbReference type="OrthoDB" id="9135193at2"/>
<dbReference type="KEGG" id="cpau:EHF44_00515"/>
<feature type="compositionally biased region" description="Basic and acidic residues" evidence="1">
    <location>
        <begin position="1"/>
        <end position="23"/>
    </location>
</feature>
<gene>
    <name evidence="2" type="ORF">EHF44_00515</name>
</gene>
<keyword evidence="2" id="KW-0614">Plasmid</keyword>
<dbReference type="RefSeq" id="WP_124682101.1">
    <property type="nucleotide sequence ID" value="NZ_CP033968.1"/>
</dbReference>
<proteinExistence type="predicted"/>
<organism evidence="2 3">
    <name type="scientific">Cupriavidus pauculus</name>
    <dbReference type="NCBI Taxonomy" id="82633"/>
    <lineage>
        <taxon>Bacteria</taxon>
        <taxon>Pseudomonadati</taxon>
        <taxon>Pseudomonadota</taxon>
        <taxon>Betaproteobacteria</taxon>
        <taxon>Burkholderiales</taxon>
        <taxon>Burkholderiaceae</taxon>
        <taxon>Cupriavidus</taxon>
    </lineage>
</organism>
<protein>
    <submittedName>
        <fullName evidence="2">Uncharacterized protein</fullName>
    </submittedName>
</protein>
<feature type="region of interest" description="Disordered" evidence="1">
    <location>
        <begin position="1"/>
        <end position="28"/>
    </location>
</feature>
<evidence type="ECO:0000313" key="3">
    <source>
        <dbReference type="Proteomes" id="UP000270411"/>
    </source>
</evidence>
<reference evidence="3" key="1">
    <citation type="submission" date="2018-11" db="EMBL/GenBank/DDBJ databases">
        <title>FDA dAtabase for Regulatory Grade micrObial Sequences (FDA-ARGOS): Supporting development and validation of Infectious Disease Dx tests.</title>
        <authorList>
            <person name="Goldberg B."/>
            <person name="Campos J."/>
            <person name="Tallon L."/>
            <person name="Sadzewicz L."/>
            <person name="Zhao X."/>
            <person name="Vavikolanu K."/>
            <person name="Mehta A."/>
            <person name="Aluvathingal J."/>
            <person name="Nadendla S."/>
            <person name="Geyer C."/>
            <person name="Nandy P."/>
            <person name="Yan Y."/>
            <person name="Sichtig H."/>
        </authorList>
    </citation>
    <scope>NUCLEOTIDE SEQUENCE [LARGE SCALE GENOMIC DNA]</scope>
    <source>
        <strain evidence="3">FDAARGOS_614</strain>
        <plasmid evidence="3">unnamed1</plasmid>
    </source>
</reference>
<accession>A0A3G8GXA9</accession>
<dbReference type="Proteomes" id="UP000270411">
    <property type="component" value="Plasmid unnamed1"/>
</dbReference>
<name>A0A3G8GXA9_9BURK</name>
<evidence type="ECO:0000313" key="2">
    <source>
        <dbReference type="EMBL" id="AZG12002.1"/>
    </source>
</evidence>
<dbReference type="EMBL" id="CP033968">
    <property type="protein sequence ID" value="AZG12002.1"/>
    <property type="molecule type" value="Genomic_DNA"/>
</dbReference>
<evidence type="ECO:0000256" key="1">
    <source>
        <dbReference type="SAM" id="MobiDB-lite"/>
    </source>
</evidence>
<geneLocation type="plasmid" evidence="2">
    <name>unnamed1</name>
</geneLocation>
<dbReference type="AlphaFoldDB" id="A0A3G8GXA9"/>
<sequence length="395" mass="44047">MQADMPHTKEEGRDLLRQKKPAPDEPAAGWAGVNGCIVKADQVRRCRAAANRGETVIQFLADQIDQLDLALDQLALQDRNFDRFAMMLTDNVVELTLHRHAEDTRVLESDLRLGGQTPGIDQKIVSEALGARFDGKVKLARTTGLIDAELSATLLYLHGFRNTAYHRGARHEGVLHSVSLFYVRCACEILARYQPLGWYSASGDKISHRAVKYLGSMKGKLPTEPFGRAWAQISEVALHLGDRLVADLHCDMQKTIETFAESLGLLAQYPEPGGTPRSTVIIESQVWHVAFSSVGEDYARVHGGPTSPSADYVRWIEANFPWIDRVDPVPSWRRRAATLAKEKNPHSAVKKYCDFMRQSEMLREAIDAAAAQLNAHLNNLVDSYLEEQALQRGKP</sequence>